<evidence type="ECO:0000256" key="8">
    <source>
        <dbReference type="PROSITE-ProRule" id="PRU00723"/>
    </source>
</evidence>
<proteinExistence type="predicted"/>
<dbReference type="GO" id="GO:0043161">
    <property type="term" value="P:proteasome-mediated ubiquitin-dependent protein catabolic process"/>
    <property type="evidence" value="ECO:0007669"/>
    <property type="project" value="TreeGrafter"/>
</dbReference>
<sequence>MASTKTISCKFFPQGLCRNGESCKFNHERNTGTQNLVQHSPPFGATDRLGLNPTVAIATPIDHKGKANYTPICTFFVRGLCTKGNQCWYRHPSDPDGPVLPRLVNPDAITHDTGLSQQCESESYPHPHPHAIPDSRATVPCKFLSRSGGCRNSSCPYLHTLDGDEVEQASSGNQHVEVTEDEDQERKDNFTRDLSGALVSFDHVGQIVKVSLPTDFSIACITGLAQETTPQMVVEILRGLDFNVNVDFVRILGHTASEGTKATVKAEDPLFANNLSARLEKLMPALSAVSIPIDSRRSNCRKVYISWHKTSRSVWMNFGNAEIANRVAQKFLEGRYKCLGQSVKCSVAVGPRTAYSSGRRRFSHNPVAYTITLSDVPGHATRDDVEKAIKAIHDKPRHIEMGDVSYSTSDAEVSVEVRSRLEDHGQLESFYLAPESASKGKGKRVKAAAWFREEADARSACSLNSKRLDIIGGGKLTVTLVQSAKVKVQTTIYLASKSRIDQEKKIWQERHLAFHVYSNPSQGYTMLKVEGDNATEVARARKTLDEISSGIVLTEGEREDAVWTSALHNNGSAYQKLKMIEKKLDIVIHRDKSRRQLRFHGPREKFQQAVGQVTEMLKEEERSRSPTSGLYEMVLNDDQFSWMIHDGFKNIERVLGKNVAIFNVVTRSLAVSGTRQQYETALAMMNGNLNKKDSDGDGDGDALDLQSISLSVSGPVPEGDCPICFCEADNPIQTSCKHTYCLECFEDCCKSAASTSKDKNGFQVKCQGDEGTCPTIFTLRELQDHLPSSVFETVLQSSFEEYIQRHPEAFHYCPTPDCGYVYRCSGPDTSNITTSNTTAIAASSSTQNQNQSQNQSQKHNQTQKPYSCPSCFEPICTSCHARHGNYTCAEYKDIASGGYEALQRLKRELNIKDCPKCTTPMEKTEGCNHMTCGGCKAHICWVCLAVFDQSGPCYDHMNKEHGGIGLGLGRLAW</sequence>
<dbReference type="CDD" id="cd20335">
    <property type="entry name" value="BRcat_RBR"/>
    <property type="match status" value="1"/>
</dbReference>
<feature type="domain" description="RING-type" evidence="11">
    <location>
        <begin position="717"/>
        <end position="965"/>
    </location>
</feature>
<dbReference type="CDD" id="cd16449">
    <property type="entry name" value="RING-HC"/>
    <property type="match status" value="1"/>
</dbReference>
<dbReference type="SUPFAM" id="SSF57850">
    <property type="entry name" value="RING/U-box"/>
    <property type="match status" value="2"/>
</dbReference>
<feature type="zinc finger region" description="C3H1-type" evidence="8">
    <location>
        <begin position="135"/>
        <end position="162"/>
    </location>
</feature>
<dbReference type="RefSeq" id="XP_007728786.1">
    <property type="nucleotide sequence ID" value="XM_007730596.1"/>
</dbReference>
<dbReference type="InterPro" id="IPR000571">
    <property type="entry name" value="Znf_CCCH"/>
</dbReference>
<dbReference type="GO" id="GO:0008270">
    <property type="term" value="F:zinc ion binding"/>
    <property type="evidence" value="ECO:0007669"/>
    <property type="project" value="UniProtKB-KW"/>
</dbReference>
<dbReference type="GO" id="GO:0043130">
    <property type="term" value="F:ubiquitin binding"/>
    <property type="evidence" value="ECO:0007669"/>
    <property type="project" value="TreeGrafter"/>
</dbReference>
<feature type="domain" description="C3H1-type" evidence="10">
    <location>
        <begin position="3"/>
        <end position="30"/>
    </location>
</feature>
<dbReference type="eggNOG" id="KOG1812">
    <property type="taxonomic scope" value="Eukaryota"/>
</dbReference>
<dbReference type="PANTHER" id="PTHR22770">
    <property type="entry name" value="UBIQUITIN CONJUGATING ENZYME 7 INTERACTING PROTEIN-RELATED"/>
    <property type="match status" value="1"/>
</dbReference>
<feature type="domain" description="C3H1-type" evidence="10">
    <location>
        <begin position="67"/>
        <end position="94"/>
    </location>
</feature>
<dbReference type="InterPro" id="IPR013083">
    <property type="entry name" value="Znf_RING/FYVE/PHD"/>
</dbReference>
<evidence type="ECO:0000256" key="7">
    <source>
        <dbReference type="ARBA" id="ARBA00022833"/>
    </source>
</evidence>
<keyword evidence="4" id="KW-0677">Repeat</keyword>
<dbReference type="InterPro" id="IPR044066">
    <property type="entry name" value="TRIAD_supradom"/>
</dbReference>
<dbReference type="GO" id="GO:0000151">
    <property type="term" value="C:ubiquitin ligase complex"/>
    <property type="evidence" value="ECO:0007669"/>
    <property type="project" value="TreeGrafter"/>
</dbReference>
<dbReference type="AlphaFoldDB" id="W9YRN7"/>
<dbReference type="GO" id="GO:0097039">
    <property type="term" value="P:protein linear polyubiquitination"/>
    <property type="evidence" value="ECO:0007669"/>
    <property type="project" value="TreeGrafter"/>
</dbReference>
<keyword evidence="13" id="KW-1185">Reference proteome</keyword>
<dbReference type="SMART" id="SM00356">
    <property type="entry name" value="ZnF_C3H1"/>
    <property type="match status" value="3"/>
</dbReference>
<evidence type="ECO:0000313" key="12">
    <source>
        <dbReference type="EMBL" id="EXJ91896.1"/>
    </source>
</evidence>
<feature type="region of interest" description="Disordered" evidence="9">
    <location>
        <begin position="842"/>
        <end position="861"/>
    </location>
</feature>
<name>W9YRN7_9EURO</name>
<keyword evidence="6" id="KW-0833">Ubl conjugation pathway</keyword>
<dbReference type="Pfam" id="PF22191">
    <property type="entry name" value="IBR_1"/>
    <property type="match status" value="1"/>
</dbReference>
<evidence type="ECO:0000256" key="5">
    <source>
        <dbReference type="ARBA" id="ARBA00022771"/>
    </source>
</evidence>
<dbReference type="Gene3D" id="1.20.120.1750">
    <property type="match status" value="1"/>
</dbReference>
<protein>
    <submittedName>
        <fullName evidence="12">Uncharacterized protein</fullName>
    </submittedName>
</protein>
<dbReference type="GeneID" id="19164586"/>
<evidence type="ECO:0000259" key="11">
    <source>
        <dbReference type="PROSITE" id="PS51873"/>
    </source>
</evidence>
<feature type="domain" description="C3H1-type" evidence="10">
    <location>
        <begin position="135"/>
        <end position="162"/>
    </location>
</feature>
<dbReference type="InterPro" id="IPR036855">
    <property type="entry name" value="Znf_CCCH_sf"/>
</dbReference>
<dbReference type="GO" id="GO:0004842">
    <property type="term" value="F:ubiquitin-protein transferase activity"/>
    <property type="evidence" value="ECO:0007669"/>
    <property type="project" value="TreeGrafter"/>
</dbReference>
<dbReference type="PANTHER" id="PTHR22770:SF13">
    <property type="entry name" value="RING-TYPE DOMAIN-CONTAINING PROTEIN"/>
    <property type="match status" value="1"/>
</dbReference>
<feature type="zinc finger region" description="C3H1-type" evidence="8">
    <location>
        <begin position="3"/>
        <end position="30"/>
    </location>
</feature>
<comment type="pathway">
    <text evidence="1">Protein modification; protein ubiquitination.</text>
</comment>
<dbReference type="InterPro" id="IPR051628">
    <property type="entry name" value="LUBAC_E3_Ligases"/>
</dbReference>
<evidence type="ECO:0000256" key="1">
    <source>
        <dbReference type="ARBA" id="ARBA00004906"/>
    </source>
</evidence>
<dbReference type="PROSITE" id="PS51873">
    <property type="entry name" value="TRIAD"/>
    <property type="match status" value="1"/>
</dbReference>
<dbReference type="Gene3D" id="4.10.1000.10">
    <property type="entry name" value="Zinc finger, CCCH-type"/>
    <property type="match status" value="2"/>
</dbReference>
<dbReference type="OrthoDB" id="10009520at2759"/>
<keyword evidence="7 8" id="KW-0862">Zinc</keyword>
<evidence type="ECO:0000259" key="10">
    <source>
        <dbReference type="PROSITE" id="PS50103"/>
    </source>
</evidence>
<comment type="caution">
    <text evidence="12">The sequence shown here is derived from an EMBL/GenBank/DDBJ whole genome shotgun (WGS) entry which is preliminary data.</text>
</comment>
<gene>
    <name evidence="12" type="ORF">A1O3_00446</name>
</gene>
<accession>W9YRN7</accession>
<dbReference type="Gene3D" id="3.30.40.10">
    <property type="entry name" value="Zinc/RING finger domain, C3HC4 (zinc finger)"/>
    <property type="match status" value="1"/>
</dbReference>
<evidence type="ECO:0000256" key="6">
    <source>
        <dbReference type="ARBA" id="ARBA00022786"/>
    </source>
</evidence>
<dbReference type="Proteomes" id="UP000019478">
    <property type="component" value="Unassembled WGS sequence"/>
</dbReference>
<evidence type="ECO:0000256" key="3">
    <source>
        <dbReference type="ARBA" id="ARBA00022723"/>
    </source>
</evidence>
<dbReference type="HOGENOM" id="CLU_004235_1_0_1"/>
<evidence type="ECO:0000313" key="13">
    <source>
        <dbReference type="Proteomes" id="UP000019478"/>
    </source>
</evidence>
<keyword evidence="2" id="KW-0808">Transferase</keyword>
<organism evidence="12 13">
    <name type="scientific">Capronia epimyces CBS 606.96</name>
    <dbReference type="NCBI Taxonomy" id="1182542"/>
    <lineage>
        <taxon>Eukaryota</taxon>
        <taxon>Fungi</taxon>
        <taxon>Dikarya</taxon>
        <taxon>Ascomycota</taxon>
        <taxon>Pezizomycotina</taxon>
        <taxon>Eurotiomycetes</taxon>
        <taxon>Chaetothyriomycetidae</taxon>
        <taxon>Chaetothyriales</taxon>
        <taxon>Herpotrichiellaceae</taxon>
        <taxon>Capronia</taxon>
    </lineage>
</organism>
<keyword evidence="5 8" id="KW-0863">Zinc-finger</keyword>
<evidence type="ECO:0000256" key="2">
    <source>
        <dbReference type="ARBA" id="ARBA00022679"/>
    </source>
</evidence>
<dbReference type="STRING" id="1182542.W9YRN7"/>
<dbReference type="Pfam" id="PF00642">
    <property type="entry name" value="zf-CCCH"/>
    <property type="match status" value="1"/>
</dbReference>
<dbReference type="EMBL" id="AMGY01000001">
    <property type="protein sequence ID" value="EXJ91896.1"/>
    <property type="molecule type" value="Genomic_DNA"/>
</dbReference>
<reference evidence="12 13" key="1">
    <citation type="submission" date="2013-03" db="EMBL/GenBank/DDBJ databases">
        <title>The Genome Sequence of Capronia epimyces CBS 606.96.</title>
        <authorList>
            <consortium name="The Broad Institute Genomics Platform"/>
            <person name="Cuomo C."/>
            <person name="de Hoog S."/>
            <person name="Gorbushina A."/>
            <person name="Walker B."/>
            <person name="Young S.K."/>
            <person name="Zeng Q."/>
            <person name="Gargeya S."/>
            <person name="Fitzgerald M."/>
            <person name="Haas B."/>
            <person name="Abouelleil A."/>
            <person name="Allen A.W."/>
            <person name="Alvarado L."/>
            <person name="Arachchi H.M."/>
            <person name="Berlin A.M."/>
            <person name="Chapman S.B."/>
            <person name="Gainer-Dewar J."/>
            <person name="Goldberg J."/>
            <person name="Griggs A."/>
            <person name="Gujja S."/>
            <person name="Hansen M."/>
            <person name="Howarth C."/>
            <person name="Imamovic A."/>
            <person name="Ireland A."/>
            <person name="Larimer J."/>
            <person name="McCowan C."/>
            <person name="Murphy C."/>
            <person name="Pearson M."/>
            <person name="Poon T.W."/>
            <person name="Priest M."/>
            <person name="Roberts A."/>
            <person name="Saif S."/>
            <person name="Shea T."/>
            <person name="Sisk P."/>
            <person name="Sykes S."/>
            <person name="Wortman J."/>
            <person name="Nusbaum C."/>
            <person name="Birren B."/>
        </authorList>
    </citation>
    <scope>NUCLEOTIDE SEQUENCE [LARGE SCALE GENOMIC DNA]</scope>
    <source>
        <strain evidence="12 13">CBS 606.96</strain>
    </source>
</reference>
<keyword evidence="3 8" id="KW-0479">Metal-binding</keyword>
<dbReference type="PROSITE" id="PS50103">
    <property type="entry name" value="ZF_C3H1"/>
    <property type="match status" value="3"/>
</dbReference>
<feature type="zinc finger region" description="C3H1-type" evidence="8">
    <location>
        <begin position="67"/>
        <end position="94"/>
    </location>
</feature>
<evidence type="ECO:0000256" key="9">
    <source>
        <dbReference type="SAM" id="MobiDB-lite"/>
    </source>
</evidence>
<dbReference type="SUPFAM" id="SSF90229">
    <property type="entry name" value="CCCH zinc finger"/>
    <property type="match status" value="2"/>
</dbReference>
<evidence type="ECO:0000256" key="4">
    <source>
        <dbReference type="ARBA" id="ARBA00022737"/>
    </source>
</evidence>
<dbReference type="CDD" id="cd22585">
    <property type="entry name" value="Rcat_RBR_DEAH12-like"/>
    <property type="match status" value="1"/>
</dbReference>